<evidence type="ECO:0000313" key="11">
    <source>
        <dbReference type="EMBL" id="ATA65239.1"/>
    </source>
</evidence>
<evidence type="ECO:0000256" key="6">
    <source>
        <dbReference type="ARBA" id="ARBA00023060"/>
    </source>
</evidence>
<dbReference type="InterPro" id="IPR000247">
    <property type="entry name" value="Cucumovirus_coat"/>
</dbReference>
<dbReference type="GO" id="GO:0019013">
    <property type="term" value="C:viral nucleocapsid"/>
    <property type="evidence" value="ECO:0007669"/>
    <property type="project" value="UniProtKB-UniRule"/>
</dbReference>
<evidence type="ECO:0000256" key="10">
    <source>
        <dbReference type="SAM" id="MobiDB-lite"/>
    </source>
</evidence>
<keyword evidence="9" id="KW-0543">Viral nucleoprotein</keyword>
<dbReference type="GO" id="GO:0005198">
    <property type="term" value="F:structural molecule activity"/>
    <property type="evidence" value="ECO:0007669"/>
    <property type="project" value="UniProtKB-UniRule"/>
</dbReference>
<accession>A0A2H4LH98</accession>
<comment type="subcellular location">
    <subcellularLocation>
        <location evidence="1 9">Virion</location>
    </subcellularLocation>
</comment>
<evidence type="ECO:0000256" key="2">
    <source>
        <dbReference type="ARBA" id="ARBA00006031"/>
    </source>
</evidence>
<comment type="similarity">
    <text evidence="2 9">Belongs to the cucumovirus capsid protein family.</text>
</comment>
<evidence type="ECO:0000256" key="4">
    <source>
        <dbReference type="ARBA" id="ARBA00022561"/>
    </source>
</evidence>
<evidence type="ECO:0000256" key="9">
    <source>
        <dbReference type="RuleBase" id="RU369046"/>
    </source>
</evidence>
<comment type="domain">
    <text evidence="9">The N-terminal arginine-rich stretch does not seem to be the major RNA-binding region that allows formation of an infectious ribonucleoprotein complex.</text>
</comment>
<dbReference type="PRINTS" id="PR00222">
    <property type="entry name" value="CUCUMOCOAT"/>
</dbReference>
<keyword evidence="6 9" id="KW-1142">T=3 icosahedral capsid protein</keyword>
<keyword evidence="9" id="KW-0007">Acetylation</keyword>
<keyword evidence="9" id="KW-0687">Ribonucleoprotein</keyword>
<dbReference type="GO" id="GO:1990904">
    <property type="term" value="C:ribonucleoprotein complex"/>
    <property type="evidence" value="ECO:0007669"/>
    <property type="project" value="UniProtKB-KW"/>
</dbReference>
<feature type="region of interest" description="Disordered" evidence="10">
    <location>
        <begin position="1"/>
        <end position="24"/>
    </location>
</feature>
<dbReference type="Pfam" id="PF00760">
    <property type="entry name" value="Cucumo_coat"/>
    <property type="match status" value="1"/>
</dbReference>
<proteinExistence type="inferred from homology"/>
<evidence type="ECO:0000256" key="5">
    <source>
        <dbReference type="ARBA" id="ARBA00022844"/>
    </source>
</evidence>
<name>A0A2H4LH98_9BROM</name>
<evidence type="ECO:0000256" key="8">
    <source>
        <dbReference type="ARBA" id="ARBA00031336"/>
    </source>
</evidence>
<feature type="compositionally biased region" description="Basic residues" evidence="10">
    <location>
        <begin position="10"/>
        <end position="19"/>
    </location>
</feature>
<keyword evidence="9" id="KW-0694">RNA-binding</keyword>
<keyword evidence="5 9" id="KW-0946">Virion</keyword>
<dbReference type="GO" id="GO:0003723">
    <property type="term" value="F:RNA binding"/>
    <property type="evidence" value="ECO:0007669"/>
    <property type="project" value="UniProtKB-UniRule"/>
</dbReference>
<comment type="function">
    <text evidence="7 9">Capsid protein. Probably binds RNA and plays a role in packaging.</text>
</comment>
<protein>
    <recommendedName>
        <fullName evidence="3 9">Capsid protein</fullName>
        <shortName evidence="9">CP</shortName>
    </recommendedName>
    <alternativeName>
        <fullName evidence="8 9">Coat protein</fullName>
    </alternativeName>
</protein>
<evidence type="ECO:0000256" key="1">
    <source>
        <dbReference type="ARBA" id="ARBA00004328"/>
    </source>
</evidence>
<keyword evidence="4 9" id="KW-0167">Capsid protein</keyword>
<dbReference type="SUPFAM" id="SSF88633">
    <property type="entry name" value="Positive stranded ssRNA viruses"/>
    <property type="match status" value="1"/>
</dbReference>
<dbReference type="GO" id="GO:0039617">
    <property type="term" value="C:T=3 icosahedral viral capsid"/>
    <property type="evidence" value="ECO:0007669"/>
    <property type="project" value="UniProtKB-UniRule"/>
</dbReference>
<dbReference type="InterPro" id="IPR037137">
    <property type="entry name" value="Cucumovirus_coat_Asu_sf"/>
</dbReference>
<sequence length="216" mass="24306">MASRSGNGSRKSRKGKRSPAVHADAHARELRALTAQLNRWVFYHAAQMPTLEHPTFVYSRKCRPGYTYNTLDVKPTKTEKGHSFGQRLSLPAPVFDFRKKKINGVQLPLNHFPIFDSAEWVILRKLPSGGSLGSENRFHLCRSGKSAENHQQQANTGVNPPKKILYHLAPIGLEVGDIGNHALFVFFKDDILQDEGLTVHTDIERERIPSDSKFPV</sequence>
<dbReference type="EMBL" id="KY094963">
    <property type="protein sequence ID" value="ATA65239.1"/>
    <property type="molecule type" value="Genomic_RNA"/>
</dbReference>
<organism evidence="11">
    <name type="scientific">Peanut stunt virus</name>
    <dbReference type="NCBI Taxonomy" id="12313"/>
    <lineage>
        <taxon>Viruses</taxon>
        <taxon>Riboviria</taxon>
        <taxon>Orthornavirae</taxon>
        <taxon>Kitrinoviricota</taxon>
        <taxon>Alsuviricetes</taxon>
        <taxon>Martellivirales</taxon>
        <taxon>Bromoviridae</taxon>
        <taxon>Cucumovirus</taxon>
        <taxon>Cucumovirus PSV</taxon>
    </lineage>
</organism>
<evidence type="ECO:0000256" key="7">
    <source>
        <dbReference type="ARBA" id="ARBA00024815"/>
    </source>
</evidence>
<evidence type="ECO:0000256" key="3">
    <source>
        <dbReference type="ARBA" id="ARBA00018091"/>
    </source>
</evidence>
<reference evidence="11" key="1">
    <citation type="submission" date="2016-11" db="EMBL/GenBank/DDBJ databases">
        <title>Nucleotide sequence analyses of coat protein genome of Peanut stunt virus strain representative of a new tentative subgroup from Iran.</title>
        <authorList>
            <person name="Amid Motlagh M.H."/>
            <person name="Massumi H."/>
            <person name="Heydarnejad J."/>
            <person name="Mehrvar M."/>
        </authorList>
    </citation>
    <scope>NUCLEOTIDE SEQUENCE</scope>
    <source>
        <strain evidence="11">Gi.Ra.Ch</strain>
    </source>
</reference>
<dbReference type="Gene3D" id="2.60.120.530">
    <property type="entry name" value="Cucumovirus coat protein, subunit A"/>
    <property type="match status" value="1"/>
</dbReference>